<sequence length="429" mass="46730">MQNTSLKRLFTSFILVSSVLALPYSNDLQKDDSEESEQYQSPEAEIDARCYKDYTLKDAGDLWAVADCATVGGSLFLKNYQDNFVDFGAIKAITGSIWVENSSQLMSIRGDNLANVDGSIYFSRLTSLKSISLPKLDSVDNIELKVLPLLSELNFPTKMKRLSSLVISDTSLVELTGFVIDKLRILNLNNNRFMEKITSPVKEITEQLLISANSKDTKVSLSSLAWANNVTMRDIGTIDLGNLQVVESSAEFIENTFTSLKLPKLKNTGGTLSIIENVNLKEVEFPSMTDVAGGLMIEDNPQITRLNFFPSLSSIGGAIKFSGNFVETNLDKLKVVKGSASLETASDFDCSQWISNGVGQVVRGGKIECSSGQGEAQTTLVSDKDGVLTRTNNSKSVRGREMNVASSSLSGLSLELVALAITACLLRNF</sequence>
<evidence type="ECO:0000256" key="3">
    <source>
        <dbReference type="ARBA" id="ARBA00022729"/>
    </source>
</evidence>
<dbReference type="EMBL" id="HG793127">
    <property type="protein sequence ID" value="CDK27007.1"/>
    <property type="molecule type" value="Genomic_DNA"/>
</dbReference>
<feature type="signal peptide" evidence="5">
    <location>
        <begin position="1"/>
        <end position="21"/>
    </location>
</feature>
<reference evidence="6" key="1">
    <citation type="submission" date="2013-12" db="EMBL/GenBank/DDBJ databases">
        <authorList>
            <person name="Genoscope - CEA"/>
        </authorList>
    </citation>
    <scope>NUCLEOTIDE SEQUENCE</scope>
    <source>
        <strain evidence="6">CBS 1993</strain>
    </source>
</reference>
<evidence type="ECO:0000256" key="1">
    <source>
        <dbReference type="ARBA" id="ARBA00004609"/>
    </source>
</evidence>
<dbReference type="GeneID" id="34520391"/>
<dbReference type="GO" id="GO:0009277">
    <property type="term" value="C:fungal-type cell wall"/>
    <property type="evidence" value="ECO:0007669"/>
    <property type="project" value="TreeGrafter"/>
</dbReference>
<feature type="chain" id="PRO_5004880652" description="Receptor L-domain domain-containing protein" evidence="5">
    <location>
        <begin position="22"/>
        <end position="429"/>
    </location>
</feature>
<evidence type="ECO:0000256" key="4">
    <source>
        <dbReference type="ARBA" id="ARBA00023180"/>
    </source>
</evidence>
<dbReference type="HOGENOM" id="CLU_035846_2_1_1"/>
<protein>
    <recommendedName>
        <fullName evidence="8">Receptor L-domain domain-containing protein</fullName>
    </recommendedName>
</protein>
<dbReference type="AlphaFoldDB" id="W6MPI0"/>
<dbReference type="InterPro" id="IPR036941">
    <property type="entry name" value="Rcpt_L-dom_sf"/>
</dbReference>
<proteinExistence type="inferred from homology"/>
<gene>
    <name evidence="6" type="ORF">KUCA_T00002984001</name>
</gene>
<name>W6MPI0_9ASCO</name>
<evidence type="ECO:0008006" key="8">
    <source>
        <dbReference type="Google" id="ProtNLM"/>
    </source>
</evidence>
<keyword evidence="4" id="KW-0325">Glycoprotein</keyword>
<dbReference type="Gene3D" id="3.80.20.20">
    <property type="entry name" value="Receptor L-domain"/>
    <property type="match status" value="2"/>
</dbReference>
<dbReference type="PANTHER" id="PTHR31018">
    <property type="entry name" value="SPORULATION-SPECIFIC PROTEIN-RELATED"/>
    <property type="match status" value="1"/>
</dbReference>
<dbReference type="GO" id="GO:0030476">
    <property type="term" value="P:ascospore wall assembly"/>
    <property type="evidence" value="ECO:0007669"/>
    <property type="project" value="TreeGrafter"/>
</dbReference>
<keyword evidence="7" id="KW-1185">Reference proteome</keyword>
<organism evidence="6 7">
    <name type="scientific">Kuraishia capsulata CBS 1993</name>
    <dbReference type="NCBI Taxonomy" id="1382522"/>
    <lineage>
        <taxon>Eukaryota</taxon>
        <taxon>Fungi</taxon>
        <taxon>Dikarya</taxon>
        <taxon>Ascomycota</taxon>
        <taxon>Saccharomycotina</taxon>
        <taxon>Pichiomycetes</taxon>
        <taxon>Pichiales</taxon>
        <taxon>Pichiaceae</taxon>
        <taxon>Kuraishia</taxon>
    </lineage>
</organism>
<dbReference type="Proteomes" id="UP000019384">
    <property type="component" value="Unassembled WGS sequence"/>
</dbReference>
<comment type="similarity">
    <text evidence="2">Belongs to the SPS2 family.</text>
</comment>
<dbReference type="GO" id="GO:0009986">
    <property type="term" value="C:cell surface"/>
    <property type="evidence" value="ECO:0007669"/>
    <property type="project" value="TreeGrafter"/>
</dbReference>
<dbReference type="SUPFAM" id="SSF52058">
    <property type="entry name" value="L domain-like"/>
    <property type="match status" value="2"/>
</dbReference>
<dbReference type="InterPro" id="IPR051648">
    <property type="entry name" value="CWI-Assembly_Regulator"/>
</dbReference>
<evidence type="ECO:0000313" key="6">
    <source>
        <dbReference type="EMBL" id="CDK27007.1"/>
    </source>
</evidence>
<evidence type="ECO:0000256" key="2">
    <source>
        <dbReference type="ARBA" id="ARBA00005798"/>
    </source>
</evidence>
<reference evidence="6" key="2">
    <citation type="submission" date="2014-02" db="EMBL/GenBank/DDBJ databases">
        <title>Complete DNA sequence of /Kuraishia capsulata/ illustrates novel genomic features among budding yeasts (/Saccharomycotina/).</title>
        <authorList>
            <person name="Morales L."/>
            <person name="Noel B."/>
            <person name="Porcel B."/>
            <person name="Marcet-Houben M."/>
            <person name="Hullo M-F."/>
            <person name="Sacerdot C."/>
            <person name="Tekaia F."/>
            <person name="Leh-Louis V."/>
            <person name="Despons L."/>
            <person name="Khanna V."/>
            <person name="Aury J-M."/>
            <person name="Barbe V."/>
            <person name="Couloux A."/>
            <person name="Labadie K."/>
            <person name="Pelletier E."/>
            <person name="Souciet J-L."/>
            <person name="Boekhout T."/>
            <person name="Gabaldon T."/>
            <person name="Wincker P."/>
            <person name="Dujon B."/>
        </authorList>
    </citation>
    <scope>NUCLEOTIDE SEQUENCE</scope>
    <source>
        <strain evidence="6">CBS 1993</strain>
    </source>
</reference>
<dbReference type="GO" id="GO:0005886">
    <property type="term" value="C:plasma membrane"/>
    <property type="evidence" value="ECO:0007669"/>
    <property type="project" value="UniProtKB-SubCell"/>
</dbReference>
<dbReference type="RefSeq" id="XP_022459003.1">
    <property type="nucleotide sequence ID" value="XM_022603282.1"/>
</dbReference>
<dbReference type="PANTHER" id="PTHR31018:SF12">
    <property type="entry name" value="SPORULATION-SPECIFIC PROTEIN 2-RELATED"/>
    <property type="match status" value="1"/>
</dbReference>
<dbReference type="OrthoDB" id="536881at2759"/>
<keyword evidence="3 5" id="KW-0732">Signal</keyword>
<evidence type="ECO:0000256" key="5">
    <source>
        <dbReference type="SAM" id="SignalP"/>
    </source>
</evidence>
<comment type="subcellular location">
    <subcellularLocation>
        <location evidence="1">Cell membrane</location>
        <topology evidence="1">Lipid-anchor</topology>
        <topology evidence="1">GPI-anchor</topology>
    </subcellularLocation>
</comment>
<accession>W6MPI0</accession>
<dbReference type="STRING" id="1382522.W6MPI0"/>
<evidence type="ECO:0000313" key="7">
    <source>
        <dbReference type="Proteomes" id="UP000019384"/>
    </source>
</evidence>